<accession>A0A2M9BTP1</accession>
<evidence type="ECO:0000259" key="2">
    <source>
        <dbReference type="Pfam" id="PF01476"/>
    </source>
</evidence>
<evidence type="ECO:0000313" key="4">
    <source>
        <dbReference type="Proteomes" id="UP000230161"/>
    </source>
</evidence>
<dbReference type="Pfam" id="PF01476">
    <property type="entry name" value="LysM"/>
    <property type="match status" value="1"/>
</dbReference>
<protein>
    <recommendedName>
        <fullName evidence="2">LysM domain-containing protein</fullName>
    </recommendedName>
</protein>
<comment type="caution">
    <text evidence="3">The sequence shown here is derived from an EMBL/GenBank/DDBJ whole genome shotgun (WGS) entry which is preliminary data.</text>
</comment>
<dbReference type="OrthoDB" id="5084290at2"/>
<feature type="transmembrane region" description="Helical" evidence="1">
    <location>
        <begin position="33"/>
        <end position="52"/>
    </location>
</feature>
<dbReference type="Proteomes" id="UP000230161">
    <property type="component" value="Unassembled WGS sequence"/>
</dbReference>
<dbReference type="InterPro" id="IPR018392">
    <property type="entry name" value="LysM"/>
</dbReference>
<dbReference type="InterPro" id="IPR036779">
    <property type="entry name" value="LysM_dom_sf"/>
</dbReference>
<reference evidence="3 4" key="1">
    <citation type="submission" date="2017-11" db="EMBL/GenBank/DDBJ databases">
        <title>Genomic Encyclopedia of Archaeal and Bacterial Type Strains, Phase II (KMG-II): From Individual Species to Whole Genera.</title>
        <authorList>
            <person name="Goeker M."/>
        </authorList>
    </citation>
    <scope>NUCLEOTIDE SEQUENCE [LARGE SCALE GENOMIC DNA]</scope>
    <source>
        <strain evidence="3 4">DSM 25625</strain>
    </source>
</reference>
<keyword evidence="1" id="KW-1133">Transmembrane helix</keyword>
<gene>
    <name evidence="3" type="ORF">CLV54_2272</name>
</gene>
<keyword evidence="4" id="KW-1185">Reference proteome</keyword>
<keyword evidence="1" id="KW-0812">Transmembrane</keyword>
<proteinExistence type="predicted"/>
<evidence type="ECO:0000256" key="1">
    <source>
        <dbReference type="SAM" id="Phobius"/>
    </source>
</evidence>
<dbReference type="RefSeq" id="WP_100345090.1">
    <property type="nucleotide sequence ID" value="NZ_PGFB01000004.1"/>
</dbReference>
<organism evidence="3 4">
    <name type="scientific">Compostimonas suwonensis</name>
    <dbReference type="NCBI Taxonomy" id="1048394"/>
    <lineage>
        <taxon>Bacteria</taxon>
        <taxon>Bacillati</taxon>
        <taxon>Actinomycetota</taxon>
        <taxon>Actinomycetes</taxon>
        <taxon>Micrococcales</taxon>
        <taxon>Microbacteriaceae</taxon>
        <taxon>Compostimonas</taxon>
    </lineage>
</organism>
<dbReference type="Gene3D" id="3.10.350.10">
    <property type="entry name" value="LysM domain"/>
    <property type="match status" value="1"/>
</dbReference>
<dbReference type="AlphaFoldDB" id="A0A2M9BTP1"/>
<keyword evidence="1" id="KW-0472">Membrane</keyword>
<sequence length="126" mass="12832">MSAAVPTMNLALGAPSSPRVVATRLHITRRGRALLATIVAIPLVILALVIGLNGGGATASLTGASASFDYVTVSAGQSLWELSEDLAPAADPRDVIAEIMSLNQLATSDVEPGQRLAVPAKYTAAP</sequence>
<evidence type="ECO:0000313" key="3">
    <source>
        <dbReference type="EMBL" id="PJJ61328.1"/>
    </source>
</evidence>
<dbReference type="EMBL" id="PGFB01000004">
    <property type="protein sequence ID" value="PJJ61328.1"/>
    <property type="molecule type" value="Genomic_DNA"/>
</dbReference>
<feature type="domain" description="LysM" evidence="2">
    <location>
        <begin position="72"/>
        <end position="119"/>
    </location>
</feature>
<name>A0A2M9BTP1_9MICO</name>